<dbReference type="EMBL" id="GL348718">
    <property type="protein sequence ID" value="EFH48466.1"/>
    <property type="molecule type" value="Genomic_DNA"/>
</dbReference>
<sequence>MDTLDFNIALDIATRVGESSFTDLGGMLSTSKFFNKLVYNPAVLSRVSLLPFLSNANLINVDSPFRHFFYHCLQAKNPNACYLESLRLAAKDGLAEVGLDLVGRIGSFPPHALFTKGLLTLCFGDFASAISIIDNFVETVGSFREADAVASQVFRHIMQIGPVKIRSHADTWNYVQFPHCLHTGCRIDKRCRRCFFYWFSVMYLLLC</sequence>
<evidence type="ECO:0000313" key="1">
    <source>
        <dbReference type="EMBL" id="EFH48466.1"/>
    </source>
</evidence>
<dbReference type="Proteomes" id="UP000008694">
    <property type="component" value="Unassembled WGS sequence"/>
</dbReference>
<accession>D7M4Q8</accession>
<dbReference type="Gramene" id="scaffold_602755.1">
    <property type="protein sequence ID" value="scaffold_602755.1"/>
    <property type="gene ID" value="scaffold_602755.1"/>
</dbReference>
<gene>
    <name evidence="1" type="ORF">ARALYDRAFT_910698</name>
</gene>
<dbReference type="HOGENOM" id="CLU_100760_0_0_1"/>
<protein>
    <submittedName>
        <fullName evidence="1">Uncharacterized protein</fullName>
    </submittedName>
</protein>
<name>D7M4Q8_ARALL</name>
<reference evidence="2" key="1">
    <citation type="journal article" date="2011" name="Nat. Genet.">
        <title>The Arabidopsis lyrata genome sequence and the basis of rapid genome size change.</title>
        <authorList>
            <person name="Hu T.T."/>
            <person name="Pattyn P."/>
            <person name="Bakker E.G."/>
            <person name="Cao J."/>
            <person name="Cheng J.-F."/>
            <person name="Clark R.M."/>
            <person name="Fahlgren N."/>
            <person name="Fawcett J.A."/>
            <person name="Grimwood J."/>
            <person name="Gundlach H."/>
            <person name="Haberer G."/>
            <person name="Hollister J.D."/>
            <person name="Ossowski S."/>
            <person name="Ottilar R.P."/>
            <person name="Salamov A.A."/>
            <person name="Schneeberger K."/>
            <person name="Spannagl M."/>
            <person name="Wang X."/>
            <person name="Yang L."/>
            <person name="Nasrallah M.E."/>
            <person name="Bergelson J."/>
            <person name="Carrington J.C."/>
            <person name="Gaut B.S."/>
            <person name="Schmutz J."/>
            <person name="Mayer K.F.X."/>
            <person name="Van de Peer Y."/>
            <person name="Grigoriev I.V."/>
            <person name="Nordborg M."/>
            <person name="Weigel D."/>
            <person name="Guo Y.-L."/>
        </authorList>
    </citation>
    <scope>NUCLEOTIDE SEQUENCE [LARGE SCALE GENOMIC DNA]</scope>
    <source>
        <strain evidence="2">cv. MN47</strain>
    </source>
</reference>
<dbReference type="AlphaFoldDB" id="D7M4Q8"/>
<evidence type="ECO:0000313" key="2">
    <source>
        <dbReference type="Proteomes" id="UP000008694"/>
    </source>
</evidence>
<organism evidence="2">
    <name type="scientific">Arabidopsis lyrata subsp. lyrata</name>
    <name type="common">Lyre-leaved rock-cress</name>
    <dbReference type="NCBI Taxonomy" id="81972"/>
    <lineage>
        <taxon>Eukaryota</taxon>
        <taxon>Viridiplantae</taxon>
        <taxon>Streptophyta</taxon>
        <taxon>Embryophyta</taxon>
        <taxon>Tracheophyta</taxon>
        <taxon>Spermatophyta</taxon>
        <taxon>Magnoliopsida</taxon>
        <taxon>eudicotyledons</taxon>
        <taxon>Gunneridae</taxon>
        <taxon>Pentapetalae</taxon>
        <taxon>rosids</taxon>
        <taxon>malvids</taxon>
        <taxon>Brassicales</taxon>
        <taxon>Brassicaceae</taxon>
        <taxon>Camelineae</taxon>
        <taxon>Arabidopsis</taxon>
    </lineage>
</organism>
<keyword evidence="2" id="KW-1185">Reference proteome</keyword>
<proteinExistence type="predicted"/>